<evidence type="ECO:0000313" key="6">
    <source>
        <dbReference type="EMBL" id="THU50326.1"/>
    </source>
</evidence>
<proteinExistence type="predicted"/>
<name>A0A4V4H411_MUSBA</name>
<keyword evidence="4" id="KW-0539">Nucleus</keyword>
<evidence type="ECO:0000256" key="2">
    <source>
        <dbReference type="ARBA" id="ARBA00023125"/>
    </source>
</evidence>
<dbReference type="SUPFAM" id="SSF101941">
    <property type="entry name" value="NAC domain"/>
    <property type="match status" value="1"/>
</dbReference>
<dbReference type="InterPro" id="IPR036093">
    <property type="entry name" value="NAC_dom_sf"/>
</dbReference>
<keyword evidence="1" id="KW-0805">Transcription regulation</keyword>
<evidence type="ECO:0000313" key="7">
    <source>
        <dbReference type="Proteomes" id="UP000317650"/>
    </source>
</evidence>
<keyword evidence="2" id="KW-0238">DNA-binding</keyword>
<feature type="domain" description="NAC" evidence="5">
    <location>
        <begin position="1"/>
        <end position="119"/>
    </location>
</feature>
<protein>
    <recommendedName>
        <fullName evidence="5">NAC domain-containing protein</fullName>
    </recommendedName>
</protein>
<dbReference type="PANTHER" id="PTHR31744:SF211">
    <property type="entry name" value="OS04G0691300 PROTEIN"/>
    <property type="match status" value="1"/>
</dbReference>
<evidence type="ECO:0000256" key="3">
    <source>
        <dbReference type="ARBA" id="ARBA00023163"/>
    </source>
</evidence>
<reference evidence="6 7" key="1">
    <citation type="journal article" date="2019" name="Nat. Plants">
        <title>Genome sequencing of Musa balbisiana reveals subgenome evolution and function divergence in polyploid bananas.</title>
        <authorList>
            <person name="Yao X."/>
        </authorList>
    </citation>
    <scope>NUCLEOTIDE SEQUENCE [LARGE SCALE GENOMIC DNA]</scope>
    <source>
        <strain evidence="7">cv. DH-PKW</strain>
        <tissue evidence="6">Leaves</tissue>
    </source>
</reference>
<keyword evidence="7" id="KW-1185">Reference proteome</keyword>
<comment type="caution">
    <text evidence="6">The sequence shown here is derived from an EMBL/GenBank/DDBJ whole genome shotgun (WGS) entry which is preliminary data.</text>
</comment>
<dbReference type="PROSITE" id="PS51005">
    <property type="entry name" value="NAC"/>
    <property type="match status" value="1"/>
</dbReference>
<dbReference type="PANTHER" id="PTHR31744">
    <property type="entry name" value="PROTEIN CUP-SHAPED COTYLEDON 2-RELATED"/>
    <property type="match status" value="1"/>
</dbReference>
<dbReference type="GO" id="GO:0006355">
    <property type="term" value="P:regulation of DNA-templated transcription"/>
    <property type="evidence" value="ECO:0007669"/>
    <property type="project" value="InterPro"/>
</dbReference>
<evidence type="ECO:0000256" key="4">
    <source>
        <dbReference type="ARBA" id="ARBA00023242"/>
    </source>
</evidence>
<sequence length="176" mass="20299">MENLLCRQGHDEQREWHLFSYKDRKHPSGTRTSRATAAGFWKATGRDKPVISSSRVIGLRKTLVFYKGRAPNGRKTDWLMHEYRLQSISRLHHSALGIMLIRLQELQEEGWVVCRAFQKPTPTQRPWASNVSATYNNSLETTVSMRGNFCDERAVGYSIIPRAEIQRIGWASQHDS</sequence>
<evidence type="ECO:0000256" key="1">
    <source>
        <dbReference type="ARBA" id="ARBA00023015"/>
    </source>
</evidence>
<dbReference type="Pfam" id="PF02365">
    <property type="entry name" value="NAM"/>
    <property type="match status" value="1"/>
</dbReference>
<organism evidence="6 7">
    <name type="scientific">Musa balbisiana</name>
    <name type="common">Banana</name>
    <dbReference type="NCBI Taxonomy" id="52838"/>
    <lineage>
        <taxon>Eukaryota</taxon>
        <taxon>Viridiplantae</taxon>
        <taxon>Streptophyta</taxon>
        <taxon>Embryophyta</taxon>
        <taxon>Tracheophyta</taxon>
        <taxon>Spermatophyta</taxon>
        <taxon>Magnoliopsida</taxon>
        <taxon>Liliopsida</taxon>
        <taxon>Zingiberales</taxon>
        <taxon>Musaceae</taxon>
        <taxon>Musa</taxon>
    </lineage>
</organism>
<dbReference type="Gene3D" id="2.170.150.80">
    <property type="entry name" value="NAC domain"/>
    <property type="match status" value="1"/>
</dbReference>
<evidence type="ECO:0000259" key="5">
    <source>
        <dbReference type="PROSITE" id="PS51005"/>
    </source>
</evidence>
<dbReference type="Proteomes" id="UP000317650">
    <property type="component" value="Chromosome 6"/>
</dbReference>
<dbReference type="AlphaFoldDB" id="A0A4V4H411"/>
<keyword evidence="3" id="KW-0804">Transcription</keyword>
<accession>A0A4V4H411</accession>
<dbReference type="GO" id="GO:0003677">
    <property type="term" value="F:DNA binding"/>
    <property type="evidence" value="ECO:0007669"/>
    <property type="project" value="UniProtKB-KW"/>
</dbReference>
<gene>
    <name evidence="6" type="ORF">C4D60_Mb06t19030</name>
</gene>
<dbReference type="EMBL" id="PYDT01000009">
    <property type="protein sequence ID" value="THU50326.1"/>
    <property type="molecule type" value="Genomic_DNA"/>
</dbReference>
<dbReference type="InterPro" id="IPR003441">
    <property type="entry name" value="NAC-dom"/>
</dbReference>